<protein>
    <submittedName>
        <fullName evidence="1">Uncharacterized protein</fullName>
    </submittedName>
</protein>
<evidence type="ECO:0000313" key="1">
    <source>
        <dbReference type="EMBL" id="QHB39752.1"/>
    </source>
</evidence>
<dbReference type="EMBL" id="MN812222">
    <property type="protein sequence ID" value="QHB39752.1"/>
    <property type="molecule type" value="Genomic_DNA"/>
</dbReference>
<organism evidence="1 2">
    <name type="scientific">Flavobacterium phage vB_FspS_mumin6-3</name>
    <dbReference type="NCBI Taxonomy" id="2686261"/>
    <lineage>
        <taxon>Viruses</taxon>
        <taxon>Duplodnaviria</taxon>
        <taxon>Heunggongvirae</taxon>
        <taxon>Uroviricota</taxon>
        <taxon>Caudoviricetes</taxon>
        <taxon>Muminvirus</taxon>
        <taxon>Muminvirus mumin</taxon>
    </lineage>
</organism>
<evidence type="ECO:0000313" key="2">
    <source>
        <dbReference type="Proteomes" id="UP000465000"/>
    </source>
</evidence>
<reference evidence="1 2" key="1">
    <citation type="journal article" date="2020" name="Viruses">
        <title>Diversity and Host Interactions Among Virulent and Temperate Baltic Sea Flavobacterium Phages.</title>
        <authorList>
            <person name="Nilsson E."/>
            <person name="Bayfield O.W."/>
            <person name="Lundin D."/>
            <person name="Antson A.A."/>
            <person name="Holmfeldt K."/>
        </authorList>
    </citation>
    <scope>NUCLEOTIDE SEQUENCE [LARGE SCALE GENOMIC DNA]</scope>
</reference>
<dbReference type="Proteomes" id="UP000465000">
    <property type="component" value="Segment"/>
</dbReference>
<name>A0A6B9LCF9_9CAUD</name>
<sequence length="35" mass="4345">MPNHKLLSAQLSKTLVNRCFYLFYKYFKNNCIFIW</sequence>
<accession>A0A6B9LCF9</accession>
<proteinExistence type="predicted"/>
<gene>
    <name evidence="1" type="ORF">mumin63_gp011</name>
</gene>